<evidence type="ECO:0000259" key="5">
    <source>
        <dbReference type="Pfam" id="PF13180"/>
    </source>
</evidence>
<dbReference type="Pfam" id="PF13365">
    <property type="entry name" value="Trypsin_2"/>
    <property type="match status" value="1"/>
</dbReference>
<protein>
    <submittedName>
        <fullName evidence="6">Serine protease</fullName>
    </submittedName>
</protein>
<evidence type="ECO:0000256" key="4">
    <source>
        <dbReference type="SAM" id="MobiDB-lite"/>
    </source>
</evidence>
<dbReference type="SUPFAM" id="SSF50156">
    <property type="entry name" value="PDZ domain-like"/>
    <property type="match status" value="1"/>
</dbReference>
<dbReference type="InterPro" id="IPR001940">
    <property type="entry name" value="Peptidase_S1C"/>
</dbReference>
<accession>A0A0M9AHS0</accession>
<comment type="similarity">
    <text evidence="1">Belongs to the peptidase S1C family.</text>
</comment>
<evidence type="ECO:0000256" key="1">
    <source>
        <dbReference type="ARBA" id="ARBA00010541"/>
    </source>
</evidence>
<dbReference type="GO" id="GO:0004252">
    <property type="term" value="F:serine-type endopeptidase activity"/>
    <property type="evidence" value="ECO:0007669"/>
    <property type="project" value="InterPro"/>
</dbReference>
<evidence type="ECO:0000313" key="7">
    <source>
        <dbReference type="Proteomes" id="UP000037729"/>
    </source>
</evidence>
<dbReference type="EMBL" id="LIUF01000004">
    <property type="protein sequence ID" value="KOX92249.1"/>
    <property type="molecule type" value="Genomic_DNA"/>
</dbReference>
<dbReference type="PANTHER" id="PTHR43343">
    <property type="entry name" value="PEPTIDASE S12"/>
    <property type="match status" value="1"/>
</dbReference>
<organism evidence="6 7">
    <name type="scientific">Haloarcula rubripromontorii</name>
    <dbReference type="NCBI Taxonomy" id="1705562"/>
    <lineage>
        <taxon>Archaea</taxon>
        <taxon>Methanobacteriati</taxon>
        <taxon>Methanobacteriota</taxon>
        <taxon>Stenosarchaea group</taxon>
        <taxon>Halobacteria</taxon>
        <taxon>Halobacteriales</taxon>
        <taxon>Haloarculaceae</taxon>
        <taxon>Haloarcula</taxon>
    </lineage>
</organism>
<dbReference type="GO" id="GO:0006508">
    <property type="term" value="P:proteolysis"/>
    <property type="evidence" value="ECO:0007669"/>
    <property type="project" value="UniProtKB-KW"/>
</dbReference>
<feature type="domain" description="PDZ" evidence="5">
    <location>
        <begin position="249"/>
        <end position="355"/>
    </location>
</feature>
<dbReference type="Gene3D" id="2.40.10.10">
    <property type="entry name" value="Trypsin-like serine proteases"/>
    <property type="match status" value="2"/>
</dbReference>
<evidence type="ECO:0000256" key="2">
    <source>
        <dbReference type="ARBA" id="ARBA00022670"/>
    </source>
</evidence>
<dbReference type="PRINTS" id="PR00834">
    <property type="entry name" value="PROTEASES2C"/>
</dbReference>
<sequence length="361" mass="36501">MKQSLTRRAMLGALGTAVAATAGCQSPGTGSDSGGDTGGQSESADAVAQSDSVYTDVYREVADAVVSIRVYAEDARGGQGSGFLIDDEHIVTNEHVVAGGDEYYVRFADTGWRAASVVGADVYSDLAVLRVGATPDVTPLSFVETEPTVGTEVVAIGNPFGLSGSVSAGIVSGVDRTLQSANNFSIADAVQTDAPVNPGNSGGPLVTLNGDVVGVINSGGGDNVAFAISAPLTQRVVPSLIQTGDYDHPYMGVGLRGVSPRLAEANDLDPASGVYIDSILEGGPAAGVLQGSDGSTTVSGTAIPTGGDVVRQMNDTPTPTRQALGSFLALESSPGETVDVLVERDGAQETVELTLGSRPEP</sequence>
<dbReference type="OrthoDB" id="350578at2157"/>
<dbReference type="InterPro" id="IPR043504">
    <property type="entry name" value="Peptidase_S1_PA_chymotrypsin"/>
</dbReference>
<dbReference type="SUPFAM" id="SSF50494">
    <property type="entry name" value="Trypsin-like serine proteases"/>
    <property type="match status" value="1"/>
</dbReference>
<name>A0A0M9AHS0_9EURY</name>
<dbReference type="Proteomes" id="UP000037729">
    <property type="component" value="Unassembled WGS sequence"/>
</dbReference>
<dbReference type="AlphaFoldDB" id="A0A0M9AHS0"/>
<keyword evidence="2 6" id="KW-0645">Protease</keyword>
<dbReference type="InterPro" id="IPR036034">
    <property type="entry name" value="PDZ_sf"/>
</dbReference>
<dbReference type="InterPro" id="IPR051201">
    <property type="entry name" value="Chloro_Bact_Ser_Proteases"/>
</dbReference>
<keyword evidence="3" id="KW-0378">Hydrolase</keyword>
<dbReference type="STRING" id="1705562.AMS69_12790"/>
<comment type="caution">
    <text evidence="6">The sequence shown here is derived from an EMBL/GenBank/DDBJ whole genome shotgun (WGS) entry which is preliminary data.</text>
</comment>
<dbReference type="RefSeq" id="WP_053968459.1">
    <property type="nucleotide sequence ID" value="NZ_JAWJXX010000009.1"/>
</dbReference>
<dbReference type="PATRIC" id="fig|1705562.3.peg.3140"/>
<dbReference type="Gene3D" id="2.30.42.10">
    <property type="match status" value="1"/>
</dbReference>
<feature type="region of interest" description="Disordered" evidence="4">
    <location>
        <begin position="22"/>
        <end position="46"/>
    </location>
</feature>
<gene>
    <name evidence="6" type="ORF">AMS69_12790</name>
</gene>
<reference evidence="6 7" key="1">
    <citation type="submission" date="2015-08" db="EMBL/GenBank/DDBJ databases">
        <title>Genomes of Isolates from Cabo Rojo, PR.</title>
        <authorList>
            <person name="Sanchez-Nieves R.L."/>
            <person name="Montalvo-Rodriguez R."/>
        </authorList>
    </citation>
    <scope>NUCLEOTIDE SEQUENCE [LARGE SCALE GENOMIC DNA]</scope>
    <source>
        <strain evidence="6 7">SL3</strain>
    </source>
</reference>
<evidence type="ECO:0000256" key="3">
    <source>
        <dbReference type="ARBA" id="ARBA00022801"/>
    </source>
</evidence>
<dbReference type="InterPro" id="IPR009003">
    <property type="entry name" value="Peptidase_S1_PA"/>
</dbReference>
<dbReference type="Pfam" id="PF13180">
    <property type="entry name" value="PDZ_2"/>
    <property type="match status" value="1"/>
</dbReference>
<dbReference type="InterPro" id="IPR001478">
    <property type="entry name" value="PDZ"/>
</dbReference>
<dbReference type="PANTHER" id="PTHR43343:SF3">
    <property type="entry name" value="PROTEASE DO-LIKE 8, CHLOROPLASTIC"/>
    <property type="match status" value="1"/>
</dbReference>
<evidence type="ECO:0000313" key="6">
    <source>
        <dbReference type="EMBL" id="KOX92249.1"/>
    </source>
</evidence>
<dbReference type="PROSITE" id="PS51257">
    <property type="entry name" value="PROKAR_LIPOPROTEIN"/>
    <property type="match status" value="1"/>
</dbReference>
<proteinExistence type="inferred from homology"/>
<keyword evidence="7" id="KW-1185">Reference proteome</keyword>